<evidence type="ECO:0000256" key="1">
    <source>
        <dbReference type="ARBA" id="ARBA00006432"/>
    </source>
</evidence>
<feature type="domain" description="AMP-dependent synthetase/ligase" evidence="3">
    <location>
        <begin position="11"/>
        <end position="372"/>
    </location>
</feature>
<evidence type="ECO:0000313" key="5">
    <source>
        <dbReference type="EMBL" id="KML59145.1"/>
    </source>
</evidence>
<dbReference type="RefSeq" id="WP_048245528.1">
    <property type="nucleotide sequence ID" value="NZ_LDWR01000018.1"/>
</dbReference>
<evidence type="ECO:0000313" key="6">
    <source>
        <dbReference type="Proteomes" id="UP000036338"/>
    </source>
</evidence>
<evidence type="ECO:0000259" key="3">
    <source>
        <dbReference type="Pfam" id="PF00501"/>
    </source>
</evidence>
<dbReference type="AlphaFoldDB" id="A0A0J6A0E6"/>
<dbReference type="InterPro" id="IPR045851">
    <property type="entry name" value="AMP-bd_C_sf"/>
</dbReference>
<dbReference type="InterPro" id="IPR000873">
    <property type="entry name" value="AMP-dep_synth/lig_dom"/>
</dbReference>
<dbReference type="InterPro" id="IPR042099">
    <property type="entry name" value="ANL_N_sf"/>
</dbReference>
<evidence type="ECO:0000259" key="4">
    <source>
        <dbReference type="Pfam" id="PF13193"/>
    </source>
</evidence>
<dbReference type="EMBL" id="LDWR01000018">
    <property type="protein sequence ID" value="KML59145.1"/>
    <property type="molecule type" value="Genomic_DNA"/>
</dbReference>
<comment type="similarity">
    <text evidence="1">Belongs to the ATP-dependent AMP-binding enzyme family.</text>
</comment>
<comment type="caution">
    <text evidence="5">The sequence shown here is derived from an EMBL/GenBank/DDBJ whole genome shotgun (WGS) entry which is preliminary data.</text>
</comment>
<accession>A0A0J6A0E6</accession>
<dbReference type="FunFam" id="3.30.300.30:FF:000008">
    <property type="entry name" value="2,3-dihydroxybenzoate-AMP ligase"/>
    <property type="match status" value="1"/>
</dbReference>
<organism evidence="5 6">
    <name type="scientific">Burkholderia cepacia</name>
    <name type="common">Pseudomonas cepacia</name>
    <dbReference type="NCBI Taxonomy" id="292"/>
    <lineage>
        <taxon>Bacteria</taxon>
        <taxon>Pseudomonadati</taxon>
        <taxon>Pseudomonadota</taxon>
        <taxon>Betaproteobacteria</taxon>
        <taxon>Burkholderiales</taxon>
        <taxon>Burkholderiaceae</taxon>
        <taxon>Burkholderia</taxon>
        <taxon>Burkholderia cepacia complex</taxon>
    </lineage>
</organism>
<dbReference type="Pfam" id="PF13193">
    <property type="entry name" value="AMP-binding_C"/>
    <property type="match status" value="1"/>
</dbReference>
<dbReference type="InterPro" id="IPR020845">
    <property type="entry name" value="AMP-binding_CS"/>
</dbReference>
<dbReference type="PATRIC" id="fig|292.27.peg.1915"/>
<keyword evidence="2 5" id="KW-0436">Ligase</keyword>
<protein>
    <submittedName>
        <fullName evidence="5">Long-chain fatty acid--CoA ligase</fullName>
    </submittedName>
</protein>
<dbReference type="Proteomes" id="UP000036338">
    <property type="component" value="Unassembled WGS sequence"/>
</dbReference>
<dbReference type="SUPFAM" id="SSF56801">
    <property type="entry name" value="Acetyl-CoA synthetase-like"/>
    <property type="match status" value="1"/>
</dbReference>
<proteinExistence type="inferred from homology"/>
<dbReference type="Gene3D" id="3.40.50.12780">
    <property type="entry name" value="N-terminal domain of ligase-like"/>
    <property type="match status" value="1"/>
</dbReference>
<sequence length="516" mass="57125">MTDEIRPGSIEYWAAQTPDVLACIEGERSLTWRDLNARANRIAEALHQAGVERGHIVALSMEVRLEWLVIAGALAKLGCSILGVNWRLTDEETRYLLSNSGARVFITDAQDLAVATRAVQFAQVPLAVSIETPGEGFLHWPELFEAPEVERQSLSEASLLIYTSGTTGRPKGVAVGTPSTDLATLREYLESRDAVSFVGGARVQLVNMPMHHASGPNQIRSAIRKGHTLVLQRRFDAEGVLALIQKHRVDLWSGVPTMFKRLAGLAPEVLARYDVSSIRRVSVGAAPVPYALKLWMLSHFGRDTLLETYGSTETGMVCAMLPAMQERKPGSSGLPFRHVSVEVRTAHHEHLQPVGQIGELWVKTPITIKQYLNEPALGEDVLDARGFFRTGDVGYLDEDGYLFITDRVKDMIITGGVNVYPAEIEAVLQRHAAVEDVAVIGIPDEDFGEQVMAFCQLKAGRVAGEADLLAHCEQHLASYKRPRRIVFVQDLPRNAMGKVLKRELRDPYWTGKERRV</sequence>
<feature type="domain" description="AMP-binding enzyme C-terminal" evidence="4">
    <location>
        <begin position="423"/>
        <end position="498"/>
    </location>
</feature>
<dbReference type="Pfam" id="PF00501">
    <property type="entry name" value="AMP-binding"/>
    <property type="match status" value="1"/>
</dbReference>
<dbReference type="Gene3D" id="3.30.300.30">
    <property type="match status" value="1"/>
</dbReference>
<dbReference type="PANTHER" id="PTHR24096:SF267">
    <property type="entry name" value="MALONATE--COA LIGASE ACSF3, MITOCHONDRIAL"/>
    <property type="match status" value="1"/>
</dbReference>
<gene>
    <name evidence="5" type="ORF">VL15_11050</name>
</gene>
<evidence type="ECO:0000256" key="2">
    <source>
        <dbReference type="ARBA" id="ARBA00022598"/>
    </source>
</evidence>
<reference evidence="5 6" key="1">
    <citation type="submission" date="2015-05" db="EMBL/GenBank/DDBJ databases">
        <title>Draft genome of Burkholderia cepacia LK29.</title>
        <authorList>
            <person name="Chan X.Y."/>
        </authorList>
    </citation>
    <scope>NUCLEOTIDE SEQUENCE [LARGE SCALE GENOMIC DNA]</scope>
    <source>
        <strain evidence="5 6">LK29</strain>
    </source>
</reference>
<dbReference type="InterPro" id="IPR025110">
    <property type="entry name" value="AMP-bd_C"/>
</dbReference>
<dbReference type="GO" id="GO:0016405">
    <property type="term" value="F:CoA-ligase activity"/>
    <property type="evidence" value="ECO:0007669"/>
    <property type="project" value="TreeGrafter"/>
</dbReference>
<dbReference type="PANTHER" id="PTHR24096">
    <property type="entry name" value="LONG-CHAIN-FATTY-ACID--COA LIGASE"/>
    <property type="match status" value="1"/>
</dbReference>
<name>A0A0J6A0E6_BURCE</name>
<dbReference type="PROSITE" id="PS00455">
    <property type="entry name" value="AMP_BINDING"/>
    <property type="match status" value="1"/>
</dbReference>